<dbReference type="GO" id="GO:0005829">
    <property type="term" value="C:cytosol"/>
    <property type="evidence" value="ECO:0007669"/>
    <property type="project" value="TreeGrafter"/>
</dbReference>
<dbReference type="SMART" id="SM00487">
    <property type="entry name" value="DEXDc"/>
    <property type="match status" value="1"/>
</dbReference>
<dbReference type="PROSITE" id="PS51194">
    <property type="entry name" value="HELICASE_CTER"/>
    <property type="match status" value="1"/>
</dbReference>
<evidence type="ECO:0000259" key="10">
    <source>
        <dbReference type="PROSITE" id="PS51192"/>
    </source>
</evidence>
<dbReference type="CDD" id="cd17961">
    <property type="entry name" value="DEADc_DDX56"/>
    <property type="match status" value="1"/>
</dbReference>
<organism evidence="13 14">
    <name type="scientific">Anopheles farauti</name>
    <dbReference type="NCBI Taxonomy" id="69004"/>
    <lineage>
        <taxon>Eukaryota</taxon>
        <taxon>Metazoa</taxon>
        <taxon>Ecdysozoa</taxon>
        <taxon>Arthropoda</taxon>
        <taxon>Hexapoda</taxon>
        <taxon>Insecta</taxon>
        <taxon>Pterygota</taxon>
        <taxon>Neoptera</taxon>
        <taxon>Endopterygota</taxon>
        <taxon>Diptera</taxon>
        <taxon>Nematocera</taxon>
        <taxon>Culicoidea</taxon>
        <taxon>Culicidae</taxon>
        <taxon>Anophelinae</taxon>
        <taxon>Anopheles</taxon>
    </lineage>
</organism>
<feature type="domain" description="DEAD-box RNA helicase Q" evidence="12">
    <location>
        <begin position="9"/>
        <end position="37"/>
    </location>
</feature>
<dbReference type="GO" id="GO:0016787">
    <property type="term" value="F:hydrolase activity"/>
    <property type="evidence" value="ECO:0007669"/>
    <property type="project" value="UniProtKB-KW"/>
</dbReference>
<dbReference type="PROSITE" id="PS51192">
    <property type="entry name" value="HELICASE_ATP_BIND_1"/>
    <property type="match status" value="1"/>
</dbReference>
<keyword evidence="14" id="KW-1185">Reference proteome</keyword>
<evidence type="ECO:0000256" key="9">
    <source>
        <dbReference type="PROSITE-ProRule" id="PRU00552"/>
    </source>
</evidence>
<name>A0A182QNC3_9DIPT</name>
<dbReference type="SUPFAM" id="SSF52540">
    <property type="entry name" value="P-loop containing nucleoside triphosphate hydrolases"/>
    <property type="match status" value="2"/>
</dbReference>
<dbReference type="InterPro" id="IPR014001">
    <property type="entry name" value="Helicase_ATP-bd"/>
</dbReference>
<dbReference type="GO" id="GO:0003724">
    <property type="term" value="F:RNA helicase activity"/>
    <property type="evidence" value="ECO:0007669"/>
    <property type="project" value="UniProtKB-EC"/>
</dbReference>
<dbReference type="GO" id="GO:0003723">
    <property type="term" value="F:RNA binding"/>
    <property type="evidence" value="ECO:0007669"/>
    <property type="project" value="UniProtKB-KW"/>
</dbReference>
<dbReference type="Proteomes" id="UP000075886">
    <property type="component" value="Unassembled WGS sequence"/>
</dbReference>
<dbReference type="SMART" id="SM00490">
    <property type="entry name" value="HELICc"/>
    <property type="match status" value="1"/>
</dbReference>
<dbReference type="Gene3D" id="3.40.50.300">
    <property type="entry name" value="P-loop containing nucleotide triphosphate hydrolases"/>
    <property type="match status" value="2"/>
</dbReference>
<evidence type="ECO:0000313" key="14">
    <source>
        <dbReference type="Proteomes" id="UP000075886"/>
    </source>
</evidence>
<dbReference type="GO" id="GO:0005524">
    <property type="term" value="F:ATP binding"/>
    <property type="evidence" value="ECO:0007669"/>
    <property type="project" value="UniProtKB-KW"/>
</dbReference>
<dbReference type="VEuPathDB" id="VectorBase:AFAF013650"/>
<dbReference type="PROSITE" id="PS51195">
    <property type="entry name" value="Q_MOTIF"/>
    <property type="match status" value="1"/>
</dbReference>
<dbReference type="Pfam" id="PF00270">
    <property type="entry name" value="DEAD"/>
    <property type="match status" value="1"/>
</dbReference>
<evidence type="ECO:0000256" key="4">
    <source>
        <dbReference type="ARBA" id="ARBA00022806"/>
    </source>
</evidence>
<dbReference type="InterPro" id="IPR027417">
    <property type="entry name" value="P-loop_NTPase"/>
</dbReference>
<evidence type="ECO:0000256" key="2">
    <source>
        <dbReference type="ARBA" id="ARBA00022741"/>
    </source>
</evidence>
<reference evidence="14" key="1">
    <citation type="submission" date="2014-01" db="EMBL/GenBank/DDBJ databases">
        <title>The Genome Sequence of Anopheles farauti FAR1 (V2).</title>
        <authorList>
            <consortium name="The Broad Institute Genomics Platform"/>
            <person name="Neafsey D.E."/>
            <person name="Besansky N."/>
            <person name="Howell P."/>
            <person name="Walton C."/>
            <person name="Young S.K."/>
            <person name="Zeng Q."/>
            <person name="Gargeya S."/>
            <person name="Fitzgerald M."/>
            <person name="Haas B."/>
            <person name="Abouelleil A."/>
            <person name="Allen A.W."/>
            <person name="Alvarado L."/>
            <person name="Arachchi H.M."/>
            <person name="Berlin A.M."/>
            <person name="Chapman S.B."/>
            <person name="Gainer-Dewar J."/>
            <person name="Goldberg J."/>
            <person name="Griggs A."/>
            <person name="Gujja S."/>
            <person name="Hansen M."/>
            <person name="Howarth C."/>
            <person name="Imamovic A."/>
            <person name="Ireland A."/>
            <person name="Larimer J."/>
            <person name="McCowan C."/>
            <person name="Murphy C."/>
            <person name="Pearson M."/>
            <person name="Poon T.W."/>
            <person name="Priest M."/>
            <person name="Roberts A."/>
            <person name="Saif S."/>
            <person name="Shea T."/>
            <person name="Sisk P."/>
            <person name="Sykes S."/>
            <person name="Wortman J."/>
            <person name="Nusbaum C."/>
            <person name="Birren B."/>
        </authorList>
    </citation>
    <scope>NUCLEOTIDE SEQUENCE [LARGE SCALE GENOMIC DNA]</scope>
    <source>
        <strain evidence="14">FAR1</strain>
    </source>
</reference>
<dbReference type="STRING" id="69004.A0A182QNC3"/>
<dbReference type="AlphaFoldDB" id="A0A182QNC3"/>
<dbReference type="CDD" id="cd18787">
    <property type="entry name" value="SF2_C_DEAD"/>
    <property type="match status" value="1"/>
</dbReference>
<dbReference type="PANTHER" id="PTHR47959:SF21">
    <property type="entry name" value="DEAD-BOX HELICASE 56"/>
    <property type="match status" value="1"/>
</dbReference>
<reference evidence="13" key="2">
    <citation type="submission" date="2020-05" db="UniProtKB">
        <authorList>
            <consortium name="EnsemblMetazoa"/>
        </authorList>
    </citation>
    <scope>IDENTIFICATION</scope>
    <source>
        <strain evidence="13">FAR1</strain>
    </source>
</reference>
<evidence type="ECO:0000259" key="12">
    <source>
        <dbReference type="PROSITE" id="PS51195"/>
    </source>
</evidence>
<evidence type="ECO:0000313" key="13">
    <source>
        <dbReference type="EnsemblMetazoa" id="AFAF013650-PA"/>
    </source>
</evidence>
<keyword evidence="4" id="KW-0347">Helicase</keyword>
<evidence type="ECO:0000256" key="6">
    <source>
        <dbReference type="ARBA" id="ARBA00022884"/>
    </source>
</evidence>
<dbReference type="EMBL" id="AXCN02001729">
    <property type="status" value="NOT_ANNOTATED_CDS"/>
    <property type="molecule type" value="Genomic_DNA"/>
</dbReference>
<keyword evidence="5" id="KW-0067">ATP-binding</keyword>
<dbReference type="EC" id="3.6.4.13" evidence="1"/>
<comment type="catalytic activity">
    <reaction evidence="8">
        <text>ATP + H2O = ADP + phosphate + H(+)</text>
        <dbReference type="Rhea" id="RHEA:13065"/>
        <dbReference type="ChEBI" id="CHEBI:15377"/>
        <dbReference type="ChEBI" id="CHEBI:15378"/>
        <dbReference type="ChEBI" id="CHEBI:30616"/>
        <dbReference type="ChEBI" id="CHEBI:43474"/>
        <dbReference type="ChEBI" id="CHEBI:456216"/>
        <dbReference type="EC" id="3.6.4.13"/>
    </reaction>
</comment>
<evidence type="ECO:0000256" key="8">
    <source>
        <dbReference type="ARBA" id="ARBA00047984"/>
    </source>
</evidence>
<dbReference type="InterPro" id="IPR014014">
    <property type="entry name" value="RNA_helicase_DEAD_Q_motif"/>
</dbReference>
<feature type="domain" description="Helicase ATP-binding" evidence="10">
    <location>
        <begin position="40"/>
        <end position="218"/>
    </location>
</feature>
<keyword evidence="3" id="KW-0378">Hydrolase</keyword>
<evidence type="ECO:0000256" key="1">
    <source>
        <dbReference type="ARBA" id="ARBA00012552"/>
    </source>
</evidence>
<feature type="short sequence motif" description="Q motif" evidence="9">
    <location>
        <begin position="9"/>
        <end position="37"/>
    </location>
</feature>
<dbReference type="InterPro" id="IPR011545">
    <property type="entry name" value="DEAD/DEAH_box_helicase_dom"/>
</dbReference>
<protein>
    <recommendedName>
        <fullName evidence="1">RNA helicase</fullName>
        <ecNumber evidence="1">3.6.4.13</ecNumber>
    </recommendedName>
</protein>
<evidence type="ECO:0000256" key="7">
    <source>
        <dbReference type="ARBA" id="ARBA00038041"/>
    </source>
</evidence>
<evidence type="ECO:0000259" key="11">
    <source>
        <dbReference type="PROSITE" id="PS51194"/>
    </source>
</evidence>
<dbReference type="InterPro" id="IPR001650">
    <property type="entry name" value="Helicase_C-like"/>
</dbReference>
<dbReference type="EnsemblMetazoa" id="AFAF013650-RA">
    <property type="protein sequence ID" value="AFAF013650-PA"/>
    <property type="gene ID" value="AFAF013650"/>
</dbReference>
<accession>A0A182QNC3</accession>
<evidence type="ECO:0000256" key="5">
    <source>
        <dbReference type="ARBA" id="ARBA00022840"/>
    </source>
</evidence>
<proteinExistence type="inferred from homology"/>
<dbReference type="InterPro" id="IPR050079">
    <property type="entry name" value="DEAD_box_RNA_helicase"/>
</dbReference>
<dbReference type="PANTHER" id="PTHR47959">
    <property type="entry name" value="ATP-DEPENDENT RNA HELICASE RHLE-RELATED"/>
    <property type="match status" value="1"/>
</dbReference>
<comment type="similarity">
    <text evidence="7">Belongs to the DEAD box helicase family. DDX56/DBP9 subfamily.</text>
</comment>
<feature type="domain" description="Helicase C-terminal" evidence="11">
    <location>
        <begin position="245"/>
        <end position="422"/>
    </location>
</feature>
<sequence>MDEPGAAGLNFHEFELDDRVLRDIARMGWISPTLVQEKAIPFLLEGKDVLIRARTGSGKTAAFAIPIIQNVLRQKFETALRETSVLVMAPSQDLCHQIAKVFVNLTYSCGPVIRVADLSSKEERATHRHLLAERPDIVVATPARLRAVLADGSLNVRESLRCVIIDEADLMFTFGFKKDLKEVLKHFPPVHQSVLCSATLESDVLALKELILHNPVILKLEEPQLAVGSQLTHYQIEAEEVDKAAILYTVLKLKLLQGKCIIFVKSVDRCYRLKLFLEQFGLRSCILNSELPIKIRCHTVNQFNEGIYNIIIASDEMMTDNPTVVKKKHEKKPSTKQLLQQTEAESSVSRGIDFQCVSCVVNFDFPSDINSYIHRAGRTARGKNNGSVLSFVSVNELETKNRIEEFLQSLANDAEFSMKNFNFNFDEVEAFRYRAKDAWRAITKISIREARIKELKMEMFNSEKLKSFFEENPRDLQTLRHDRPLHTVHVQEHMGDVPEYLVPTALKPMVEIMNAKRKKKLNEKHAASKKNRLSKADNPLLVGGIDYTK</sequence>
<keyword evidence="2" id="KW-0547">Nucleotide-binding</keyword>
<keyword evidence="6" id="KW-0694">RNA-binding</keyword>
<dbReference type="Pfam" id="PF00271">
    <property type="entry name" value="Helicase_C"/>
    <property type="match status" value="2"/>
</dbReference>
<evidence type="ECO:0000256" key="3">
    <source>
        <dbReference type="ARBA" id="ARBA00022801"/>
    </source>
</evidence>